<dbReference type="EMBL" id="VSSQ01000039">
    <property type="protein sequence ID" value="MPL67894.1"/>
    <property type="molecule type" value="Genomic_DNA"/>
</dbReference>
<organism evidence="1">
    <name type="scientific">bioreactor metagenome</name>
    <dbReference type="NCBI Taxonomy" id="1076179"/>
    <lineage>
        <taxon>unclassified sequences</taxon>
        <taxon>metagenomes</taxon>
        <taxon>ecological metagenomes</taxon>
    </lineage>
</organism>
<dbReference type="AlphaFoldDB" id="A0A644TLZ1"/>
<gene>
    <name evidence="1" type="ORF">SDC9_13597</name>
</gene>
<comment type="caution">
    <text evidence="1">The sequence shown here is derived from an EMBL/GenBank/DDBJ whole genome shotgun (WGS) entry which is preliminary data.</text>
</comment>
<protein>
    <submittedName>
        <fullName evidence="1">Uncharacterized protein</fullName>
    </submittedName>
</protein>
<proteinExistence type="predicted"/>
<evidence type="ECO:0000313" key="1">
    <source>
        <dbReference type="EMBL" id="MPL67894.1"/>
    </source>
</evidence>
<reference evidence="1" key="1">
    <citation type="submission" date="2019-08" db="EMBL/GenBank/DDBJ databases">
        <authorList>
            <person name="Kucharzyk K."/>
            <person name="Murdoch R.W."/>
            <person name="Higgins S."/>
            <person name="Loffler F."/>
        </authorList>
    </citation>
    <scope>NUCLEOTIDE SEQUENCE</scope>
</reference>
<sequence length="360" mass="39312">MKFFRYILPAVALAMCMNSVTLAADNKGDIQRFNGINGLKLPEWQVKATHSSGKLLLSDSPEMVPEDGITYQDTVDGEARLFFHHVNATDKPKKIVVLFENSGDKPANITVTKFGLGGPGLDYLAIGKEVQMEYFADNNLYLVEVPAGGSQQLSTELADAVVQNNELVNGMYDFKTDRPVKVSVMMLPADADAKEFAKTAKVLPADQWRLRGTFEGADRLLVSDQAYNPKKDGPVAITLADNKLDKYVTGIDKTDGSMVLNYGNYGVVYKMFIPSSYDGKIAYHLNPRGGEYAGGIGLHYQHQFQTVVPTPEKTTSFGSTIKDFAYIGTFDGGQSLWLSFSPPGASNLPVKLVLAPDEGQ</sequence>
<accession>A0A644TLZ1</accession>
<name>A0A644TLZ1_9ZZZZ</name>